<dbReference type="AlphaFoldDB" id="A0A381YCH1"/>
<gene>
    <name evidence="1" type="ORF">METZ01_LOCUS127633</name>
</gene>
<proteinExistence type="predicted"/>
<dbReference type="EMBL" id="UINC01017915">
    <property type="protein sequence ID" value="SVA74779.1"/>
    <property type="molecule type" value="Genomic_DNA"/>
</dbReference>
<reference evidence="1" key="1">
    <citation type="submission" date="2018-05" db="EMBL/GenBank/DDBJ databases">
        <authorList>
            <person name="Lanie J.A."/>
            <person name="Ng W.-L."/>
            <person name="Kazmierczak K.M."/>
            <person name="Andrzejewski T.M."/>
            <person name="Davidsen T.M."/>
            <person name="Wayne K.J."/>
            <person name="Tettelin H."/>
            <person name="Glass J.I."/>
            <person name="Rusch D."/>
            <person name="Podicherti R."/>
            <person name="Tsui H.-C.T."/>
            <person name="Winkler M.E."/>
        </authorList>
    </citation>
    <scope>NUCLEOTIDE SEQUENCE</scope>
</reference>
<evidence type="ECO:0000313" key="1">
    <source>
        <dbReference type="EMBL" id="SVA74779.1"/>
    </source>
</evidence>
<protein>
    <submittedName>
        <fullName evidence="1">Uncharacterized protein</fullName>
    </submittedName>
</protein>
<accession>A0A381YCH1</accession>
<organism evidence="1">
    <name type="scientific">marine metagenome</name>
    <dbReference type="NCBI Taxonomy" id="408172"/>
    <lineage>
        <taxon>unclassified sequences</taxon>
        <taxon>metagenomes</taxon>
        <taxon>ecological metagenomes</taxon>
    </lineage>
</organism>
<sequence>MIGIVEGLAAFGLEHQKSRHYMSTLVHHTFLPFK</sequence>
<name>A0A381YCH1_9ZZZZ</name>